<feature type="region of interest" description="Disordered" evidence="1">
    <location>
        <begin position="1"/>
        <end position="109"/>
    </location>
</feature>
<dbReference type="GO" id="GO:0003964">
    <property type="term" value="F:RNA-directed DNA polymerase activity"/>
    <property type="evidence" value="ECO:0007669"/>
    <property type="project" value="UniProtKB-KW"/>
</dbReference>
<evidence type="ECO:0000256" key="1">
    <source>
        <dbReference type="SAM" id="MobiDB-lite"/>
    </source>
</evidence>
<keyword evidence="4" id="KW-1185">Reference proteome</keyword>
<keyword evidence="3" id="KW-0808">Transferase</keyword>
<keyword evidence="3" id="KW-0548">Nucleotidyltransferase</keyword>
<gene>
    <name evidence="3" type="ORF">Tco_0876827</name>
</gene>
<proteinExistence type="predicted"/>
<evidence type="ECO:0000259" key="2">
    <source>
        <dbReference type="Pfam" id="PF14111"/>
    </source>
</evidence>
<feature type="domain" description="DUF4283" evidence="2">
    <location>
        <begin position="166"/>
        <end position="248"/>
    </location>
</feature>
<protein>
    <submittedName>
        <fullName evidence="3">RNA-directed DNA polymerase, eukaryota, reverse transcriptase zinc-binding domain protein</fullName>
    </submittedName>
</protein>
<comment type="caution">
    <text evidence="3">The sequence shown here is derived from an EMBL/GenBank/DDBJ whole genome shotgun (WGS) entry which is preliminary data.</text>
</comment>
<feature type="compositionally biased region" description="Basic and acidic residues" evidence="1">
    <location>
        <begin position="66"/>
        <end position="86"/>
    </location>
</feature>
<dbReference type="PANTHER" id="PTHR31286:SF165">
    <property type="entry name" value="DUF4283 DOMAIN-CONTAINING PROTEIN"/>
    <property type="match status" value="1"/>
</dbReference>
<evidence type="ECO:0000313" key="4">
    <source>
        <dbReference type="Proteomes" id="UP001151760"/>
    </source>
</evidence>
<evidence type="ECO:0000313" key="3">
    <source>
        <dbReference type="EMBL" id="GJT18121.1"/>
    </source>
</evidence>
<reference evidence="3" key="1">
    <citation type="journal article" date="2022" name="Int. J. Mol. Sci.">
        <title>Draft Genome of Tanacetum Coccineum: Genomic Comparison of Closely Related Tanacetum-Family Plants.</title>
        <authorList>
            <person name="Yamashiro T."/>
            <person name="Shiraishi A."/>
            <person name="Nakayama K."/>
            <person name="Satake H."/>
        </authorList>
    </citation>
    <scope>NUCLEOTIDE SEQUENCE</scope>
</reference>
<dbReference type="Pfam" id="PF14111">
    <property type="entry name" value="DUF4283"/>
    <property type="match status" value="1"/>
</dbReference>
<dbReference type="InterPro" id="IPR025558">
    <property type="entry name" value="DUF4283"/>
</dbReference>
<sequence length="526" mass="60112">MEGVVNGNYEVNETQVESKENDMESHGENESVNGGVDENLDVSNNVNEEGINDNGKVHAGSNTDSIGKDNMSHIEGNLKTKNRDQENNGSASDDFPPMDTVKPKSMSMNNNSSFHTNHINMHSYAKAVGSSNSDLDKNLFFVPTGINDNREEAVIFEEDLVSEGCKKWQMTVCRYFMGCSLSPAEIRYNIRRMWSEYGLMEIQVDNNEMCFFKFKNLKGMNYVINQSSWMVKGKPLIVQKWDPSVNIEKVNPCKIPIWSRLVNVPLEAWTPRGISTLANRLGRPIMMDFITANMCHKGTGRTGYARILVEIEANKGLPDKIEVVYKDVMNKKTMTKKRKINTEDNGIEKEKGANANKGKEVDMEGFVEVINRKKSGNGNIAHMRYKNKEVNVSQKFQYRPKEKQKNGTNQEDSLKINENQKIMEESMEKKSDSPPSLEKLWRVNPETVNNIHKSANKYAILADEMEREEYAAESKKWSYDMLQYFKIRWHLVNRVDIENEEYEDIIDDQMNDNEGIIADEIVGSDA</sequence>
<dbReference type="EMBL" id="BQNB010013613">
    <property type="protein sequence ID" value="GJT18121.1"/>
    <property type="molecule type" value="Genomic_DNA"/>
</dbReference>
<dbReference type="Proteomes" id="UP001151760">
    <property type="component" value="Unassembled WGS sequence"/>
</dbReference>
<feature type="compositionally biased region" description="Basic and acidic residues" evidence="1">
    <location>
        <begin position="16"/>
        <end position="29"/>
    </location>
</feature>
<name>A0ABQ5BW38_9ASTR</name>
<organism evidence="3 4">
    <name type="scientific">Tanacetum coccineum</name>
    <dbReference type="NCBI Taxonomy" id="301880"/>
    <lineage>
        <taxon>Eukaryota</taxon>
        <taxon>Viridiplantae</taxon>
        <taxon>Streptophyta</taxon>
        <taxon>Embryophyta</taxon>
        <taxon>Tracheophyta</taxon>
        <taxon>Spermatophyta</taxon>
        <taxon>Magnoliopsida</taxon>
        <taxon>eudicotyledons</taxon>
        <taxon>Gunneridae</taxon>
        <taxon>Pentapetalae</taxon>
        <taxon>asterids</taxon>
        <taxon>campanulids</taxon>
        <taxon>Asterales</taxon>
        <taxon>Asteraceae</taxon>
        <taxon>Asteroideae</taxon>
        <taxon>Anthemideae</taxon>
        <taxon>Anthemidinae</taxon>
        <taxon>Tanacetum</taxon>
    </lineage>
</organism>
<reference evidence="3" key="2">
    <citation type="submission" date="2022-01" db="EMBL/GenBank/DDBJ databases">
        <authorList>
            <person name="Yamashiro T."/>
            <person name="Shiraishi A."/>
            <person name="Satake H."/>
            <person name="Nakayama K."/>
        </authorList>
    </citation>
    <scope>NUCLEOTIDE SEQUENCE</scope>
</reference>
<dbReference type="PANTHER" id="PTHR31286">
    <property type="entry name" value="GLYCINE-RICH CELL WALL STRUCTURAL PROTEIN 1.8-LIKE"/>
    <property type="match status" value="1"/>
</dbReference>
<dbReference type="InterPro" id="IPR040256">
    <property type="entry name" value="At4g02000-like"/>
</dbReference>
<accession>A0ABQ5BW38</accession>
<keyword evidence="3" id="KW-0695">RNA-directed DNA polymerase</keyword>